<proteinExistence type="predicted"/>
<dbReference type="PANTHER" id="PTHR36455">
    <property type="match status" value="1"/>
</dbReference>
<keyword evidence="2" id="KW-1185">Reference proteome</keyword>
<dbReference type="RefSeq" id="WP_377412133.1">
    <property type="nucleotide sequence ID" value="NZ_JBHSRS010000004.1"/>
</dbReference>
<dbReference type="PANTHER" id="PTHR36455:SF1">
    <property type="entry name" value="BLR8292 PROTEIN"/>
    <property type="match status" value="1"/>
</dbReference>
<dbReference type="Proteomes" id="UP001596270">
    <property type="component" value="Unassembled WGS sequence"/>
</dbReference>
<evidence type="ECO:0000313" key="1">
    <source>
        <dbReference type="EMBL" id="MFC6280012.1"/>
    </source>
</evidence>
<gene>
    <name evidence="1" type="primary">tnpB</name>
    <name evidence="1" type="ORF">ACFQND_02015</name>
</gene>
<organism evidence="1 2">
    <name type="scientific">Polaromonas aquatica</name>
    <dbReference type="NCBI Taxonomy" id="332657"/>
    <lineage>
        <taxon>Bacteria</taxon>
        <taxon>Pseudomonadati</taxon>
        <taxon>Pseudomonadota</taxon>
        <taxon>Betaproteobacteria</taxon>
        <taxon>Burkholderiales</taxon>
        <taxon>Comamonadaceae</taxon>
        <taxon>Polaromonas</taxon>
    </lineage>
</organism>
<dbReference type="NCBIfam" id="NF033819">
    <property type="entry name" value="IS66_TnpB"/>
    <property type="match status" value="1"/>
</dbReference>
<dbReference type="EMBL" id="JBHSRS010000004">
    <property type="protein sequence ID" value="MFC6280012.1"/>
    <property type="molecule type" value="Genomic_DNA"/>
</dbReference>
<sequence length="117" mass="13796">MFRLNSNLAVYLHREAIDFRKSINGLAALVEHELGLDPFAQAAYVFGNRRKDRIKILGWSRNGFWLLHKRLESERFVWPRENARVIELTVEQLHWLLEGIDLAAMRGHEIVRYQRAA</sequence>
<reference evidence="2" key="1">
    <citation type="journal article" date="2019" name="Int. J. Syst. Evol. Microbiol.">
        <title>The Global Catalogue of Microorganisms (GCM) 10K type strain sequencing project: providing services to taxonomists for standard genome sequencing and annotation.</title>
        <authorList>
            <consortium name="The Broad Institute Genomics Platform"/>
            <consortium name="The Broad Institute Genome Sequencing Center for Infectious Disease"/>
            <person name="Wu L."/>
            <person name="Ma J."/>
        </authorList>
    </citation>
    <scope>NUCLEOTIDE SEQUENCE [LARGE SCALE GENOMIC DNA]</scope>
    <source>
        <strain evidence="2">CCUG 39402</strain>
    </source>
</reference>
<dbReference type="Pfam" id="PF05717">
    <property type="entry name" value="TnpB_IS66"/>
    <property type="match status" value="1"/>
</dbReference>
<protein>
    <submittedName>
        <fullName evidence="1">IS66 family insertion sequence element accessory protein TnpB</fullName>
    </submittedName>
</protein>
<accession>A0ABW1TSH9</accession>
<name>A0ABW1TSH9_9BURK</name>
<comment type="caution">
    <text evidence="1">The sequence shown here is derived from an EMBL/GenBank/DDBJ whole genome shotgun (WGS) entry which is preliminary data.</text>
</comment>
<dbReference type="InterPro" id="IPR008878">
    <property type="entry name" value="Transposase_IS66_Orf2"/>
</dbReference>
<evidence type="ECO:0000313" key="2">
    <source>
        <dbReference type="Proteomes" id="UP001596270"/>
    </source>
</evidence>